<dbReference type="RefSeq" id="WP_002779026.1">
    <property type="nucleotide sequence ID" value="NZ_AANHVQ020000008.1"/>
</dbReference>
<evidence type="ECO:0000313" key="12">
    <source>
        <dbReference type="EMBL" id="EAL8416291.1"/>
    </source>
</evidence>
<evidence type="ECO:0000313" key="14">
    <source>
        <dbReference type="Proteomes" id="UP000333665"/>
    </source>
</evidence>
<evidence type="ECO:0000313" key="22">
    <source>
        <dbReference type="Proteomes" id="UP000576616"/>
    </source>
</evidence>
<evidence type="ECO:0000313" key="5">
    <source>
        <dbReference type="EMBL" id="EAH8157451.1"/>
    </source>
</evidence>
<dbReference type="FunFam" id="3.40.50.300:FF:000421">
    <property type="entry name" value="Branched-chain amino acid ABC transporter ATP-binding protein"/>
    <property type="match status" value="1"/>
</dbReference>
<dbReference type="Proteomes" id="UP000365807">
    <property type="component" value="Unassembled WGS sequence"/>
</dbReference>
<evidence type="ECO:0000313" key="7">
    <source>
        <dbReference type="EMBL" id="EAJ9196725.1"/>
    </source>
</evidence>
<dbReference type="EMBL" id="AACGFG010000001">
    <property type="protein sequence ID" value="EAK4357442.1"/>
    <property type="molecule type" value="Genomic_DNA"/>
</dbReference>
<dbReference type="AlphaFoldDB" id="A0A0Q2IKJ8"/>
<dbReference type="EMBL" id="AACDUL010000001">
    <property type="protein sequence ID" value="EAK1508678.1"/>
    <property type="molecule type" value="Genomic_DNA"/>
</dbReference>
<proteinExistence type="predicted"/>
<evidence type="ECO:0000256" key="2">
    <source>
        <dbReference type="ARBA" id="ARBA00022741"/>
    </source>
</evidence>
<dbReference type="Proteomes" id="UP000409545">
    <property type="component" value="Unassembled WGS sequence"/>
</dbReference>
<dbReference type="STRING" id="195.ATE51_01590"/>
<evidence type="ECO:0000313" key="20">
    <source>
        <dbReference type="Proteomes" id="UP000411403"/>
    </source>
</evidence>
<reference evidence="8 16" key="1">
    <citation type="submission" date="2018-05" db="EMBL/GenBank/DDBJ databases">
        <authorList>
            <consortium name="GenomeTrakr network: Whole genome sequencing for foodborne pathogen traceback"/>
        </authorList>
    </citation>
    <scope>NUCLEOTIDE SEQUENCE [LARGE SCALE GENOMIC DNA]</scope>
    <source>
        <strain evidence="8 16">NC_C6016</strain>
    </source>
</reference>
<dbReference type="PANTHER" id="PTHR45772">
    <property type="entry name" value="CONSERVED COMPONENT OF ABC TRANSPORTER FOR NATURAL AMINO ACIDS-RELATED"/>
    <property type="match status" value="1"/>
</dbReference>
<dbReference type="InterPro" id="IPR017871">
    <property type="entry name" value="ABC_transporter-like_CS"/>
</dbReference>
<evidence type="ECO:0000256" key="1">
    <source>
        <dbReference type="ARBA" id="ARBA00022448"/>
    </source>
</evidence>
<dbReference type="GO" id="GO:0016887">
    <property type="term" value="F:ATP hydrolysis activity"/>
    <property type="evidence" value="ECO:0007669"/>
    <property type="project" value="InterPro"/>
</dbReference>
<evidence type="ECO:0000313" key="15">
    <source>
        <dbReference type="Proteomes" id="UP000352088"/>
    </source>
</evidence>
<dbReference type="Proteomes" id="UP000576616">
    <property type="component" value="Unassembled WGS sequence"/>
</dbReference>
<evidence type="ECO:0000256" key="3">
    <source>
        <dbReference type="ARBA" id="ARBA00022840"/>
    </source>
</evidence>
<dbReference type="PROSITE" id="PS50893">
    <property type="entry name" value="ABC_TRANSPORTER_2"/>
    <property type="match status" value="1"/>
</dbReference>
<dbReference type="InterPro" id="IPR027417">
    <property type="entry name" value="P-loop_NTPase"/>
</dbReference>
<evidence type="ECO:0000313" key="21">
    <source>
        <dbReference type="Proteomes" id="UP000557830"/>
    </source>
</evidence>
<organism evidence="13 20">
    <name type="scientific">Campylobacter coli</name>
    <dbReference type="NCBI Taxonomy" id="195"/>
    <lineage>
        <taxon>Bacteria</taxon>
        <taxon>Pseudomonadati</taxon>
        <taxon>Campylobacterota</taxon>
        <taxon>Epsilonproteobacteria</taxon>
        <taxon>Campylobacterales</taxon>
        <taxon>Campylobacteraceae</taxon>
        <taxon>Campylobacter</taxon>
    </lineage>
</organism>
<dbReference type="Proteomes" id="UP000333665">
    <property type="component" value="Unassembled WGS sequence"/>
</dbReference>
<keyword evidence="1" id="KW-0813">Transport</keyword>
<dbReference type="OrthoDB" id="5405085at2"/>
<dbReference type="GO" id="GO:0005524">
    <property type="term" value="F:ATP binding"/>
    <property type="evidence" value="ECO:0007669"/>
    <property type="project" value="UniProtKB-KW"/>
</dbReference>
<evidence type="ECO:0000313" key="18">
    <source>
        <dbReference type="Proteomes" id="UP000382436"/>
    </source>
</evidence>
<protein>
    <submittedName>
        <fullName evidence="13">ABC transporter ATP-binding protein</fullName>
    </submittedName>
</protein>
<dbReference type="Proteomes" id="UP000361993">
    <property type="component" value="Unassembled WGS sequence"/>
</dbReference>
<dbReference type="GO" id="GO:0005886">
    <property type="term" value="C:plasma membrane"/>
    <property type="evidence" value="ECO:0007669"/>
    <property type="project" value="TreeGrafter"/>
</dbReference>
<dbReference type="EMBL" id="AABKAB010000010">
    <property type="protein sequence ID" value="EAH8157451.1"/>
    <property type="molecule type" value="Genomic_DNA"/>
</dbReference>
<dbReference type="Pfam" id="PF00005">
    <property type="entry name" value="ABC_tran"/>
    <property type="match status" value="1"/>
</dbReference>
<evidence type="ECO:0000313" key="10">
    <source>
        <dbReference type="EMBL" id="EAK5103325.1"/>
    </source>
</evidence>
<dbReference type="KEGG" id="ccof:VC76_04935"/>
<evidence type="ECO:0000313" key="11">
    <source>
        <dbReference type="EMBL" id="EAL6850017.1"/>
    </source>
</evidence>
<dbReference type="EMBL" id="AACRQU010000003">
    <property type="protein sequence ID" value="EAL8416291.1"/>
    <property type="molecule type" value="Genomic_DNA"/>
</dbReference>
<sequence length="256" mass="28951">MILELKNITKKFGEVRAINETSFHIKEGEIFALIGPNGAGKTTLFNIITGNYKPTSGEVFFQNKKINDLKPHKIVHLGIARTFQNIRLFSSMSVLENVMIGFDKQMKYSVLEAFLHLGRFHRVEQEFKNKAYKLLEELGISEFADEKATSLSYGQQRKVEIARAMATNPKLLLLDEPAAGMNSSESDELAELILKLRKDYKISVLLIEHDMKFVNRLCDKVLVLDYGKTIFEGKISDAVNHKEVIAAYLGDFDASS</sequence>
<dbReference type="EMBL" id="AACBVJ010000001">
    <property type="protein sequence ID" value="EAJ9196725.1"/>
    <property type="molecule type" value="Genomic_DNA"/>
</dbReference>
<dbReference type="EMBL" id="AACQHW010000001">
    <property type="protein sequence ID" value="EAL6850017.1"/>
    <property type="molecule type" value="Genomic_DNA"/>
</dbReference>
<dbReference type="Proteomes" id="UP000352088">
    <property type="component" value="Unassembled WGS sequence"/>
</dbReference>
<feature type="domain" description="ABC transporter" evidence="4">
    <location>
        <begin position="3"/>
        <end position="251"/>
    </location>
</feature>
<dbReference type="InterPro" id="IPR003593">
    <property type="entry name" value="AAA+_ATPase"/>
</dbReference>
<evidence type="ECO:0000313" key="17">
    <source>
        <dbReference type="Proteomes" id="UP000365807"/>
    </source>
</evidence>
<evidence type="ECO:0000313" key="9">
    <source>
        <dbReference type="EMBL" id="EAK4357442.1"/>
    </source>
</evidence>
<dbReference type="Proteomes" id="UP000382436">
    <property type="component" value="Unassembled WGS sequence"/>
</dbReference>
<reference evidence="5 22" key="3">
    <citation type="submission" date="2019-01" db="EMBL/GenBank/DDBJ databases">
        <authorList>
            <consortium name="PulseNet: The National Subtyping Network for Foodborne Disease Surveillance"/>
            <person name="Tarr C.L."/>
            <person name="Trees E."/>
            <person name="Katz L.S."/>
            <person name="Carleton-Romer H.A."/>
            <person name="Stroika S."/>
            <person name="Kucerova Z."/>
            <person name="Roache K.F."/>
            <person name="Sabol A.L."/>
            <person name="Besser J."/>
            <person name="Gerner-Smidt P."/>
        </authorList>
    </citation>
    <scope>NUCLEOTIDE SEQUENCE [LARGE SCALE GENOMIC DNA]</scope>
    <source>
        <strain evidence="7 18">PNUSAC001435</strain>
        <strain evidence="5 22">PNUSAC007828</strain>
    </source>
</reference>
<dbReference type="SMART" id="SM00382">
    <property type="entry name" value="AAA"/>
    <property type="match status" value="1"/>
</dbReference>
<comment type="caution">
    <text evidence="13">The sequence shown here is derived from an EMBL/GenBank/DDBJ whole genome shotgun (WGS) entry which is preliminary data.</text>
</comment>
<dbReference type="PANTHER" id="PTHR45772:SF9">
    <property type="entry name" value="CONSERVED COMPONENT OF ABC TRANSPORTER FOR NATURAL AMINO ACIDS"/>
    <property type="match status" value="1"/>
</dbReference>
<evidence type="ECO:0000313" key="16">
    <source>
        <dbReference type="Proteomes" id="UP000361993"/>
    </source>
</evidence>
<dbReference type="InterPro" id="IPR003439">
    <property type="entry name" value="ABC_transporter-like_ATP-bd"/>
</dbReference>
<dbReference type="PROSITE" id="PS00211">
    <property type="entry name" value="ABC_TRANSPORTER_1"/>
    <property type="match status" value="1"/>
</dbReference>
<evidence type="ECO:0000259" key="4">
    <source>
        <dbReference type="PROSITE" id="PS50893"/>
    </source>
</evidence>
<dbReference type="Proteomes" id="UP000557830">
    <property type="component" value="Unassembled WGS sequence"/>
</dbReference>
<evidence type="ECO:0000313" key="8">
    <source>
        <dbReference type="EMBL" id="EAK1508678.1"/>
    </source>
</evidence>
<dbReference type="Proteomes" id="UP000411403">
    <property type="component" value="Unassembled WGS sequence"/>
</dbReference>
<dbReference type="SUPFAM" id="SSF52540">
    <property type="entry name" value="P-loop containing nucleoside triphosphate hydrolases"/>
    <property type="match status" value="1"/>
</dbReference>
<dbReference type="eggNOG" id="COG0411">
    <property type="taxonomic scope" value="Bacteria"/>
</dbReference>
<dbReference type="CDD" id="cd03219">
    <property type="entry name" value="ABC_Mj1267_LivG_branched"/>
    <property type="match status" value="1"/>
</dbReference>
<evidence type="ECO:0000313" key="13">
    <source>
        <dbReference type="EMBL" id="EAL9203785.1"/>
    </source>
</evidence>
<dbReference type="InterPro" id="IPR051120">
    <property type="entry name" value="ABC_AA/LPS_Transport"/>
</dbReference>
<dbReference type="EMBL" id="AACGUZ010000004">
    <property type="protein sequence ID" value="EAK5103325.1"/>
    <property type="molecule type" value="Genomic_DNA"/>
</dbReference>
<keyword evidence="3 13" id="KW-0067">ATP-binding</keyword>
<name>A0A0Q2IKJ8_CAMCO</name>
<evidence type="ECO:0000313" key="19">
    <source>
        <dbReference type="Proteomes" id="UP000409545"/>
    </source>
</evidence>
<evidence type="ECO:0000313" key="6">
    <source>
        <dbReference type="EMBL" id="EAJ1076506.1"/>
    </source>
</evidence>
<dbReference type="KEGG" id="ccoo:ATE51_01590"/>
<reference evidence="14 20" key="2">
    <citation type="submission" date="2018-08" db="EMBL/GenBank/DDBJ databases">
        <authorList>
            <consortium name="NARMS: The National Antimicrobial Resistance Monitoring System"/>
        </authorList>
    </citation>
    <scope>NUCLEOTIDE SEQUENCE [LARGE SCALE GENOMIC DNA]</scope>
    <source>
        <strain evidence="13 20">CVM N17C171</strain>
        <strain evidence="11 15">CVM N17C548</strain>
        <strain evidence="9 17">FSIS11807978</strain>
        <strain evidence="12 14">FSIS11812579</strain>
        <strain evidence="6 21">FSIS1609200</strain>
        <strain evidence="10 19">FSIS1711007</strain>
    </source>
</reference>
<dbReference type="Gene3D" id="3.40.50.300">
    <property type="entry name" value="P-loop containing nucleotide triphosphate hydrolases"/>
    <property type="match status" value="1"/>
</dbReference>
<dbReference type="EMBL" id="AABUYW010000003">
    <property type="protein sequence ID" value="EAJ1076506.1"/>
    <property type="molecule type" value="Genomic_DNA"/>
</dbReference>
<gene>
    <name evidence="10" type="ORF">B9Q54_03435</name>
    <name evidence="6" type="ORF">BU953_02525</name>
    <name evidence="7" type="ORF">BZ274_00725</name>
    <name evidence="9" type="ORF">C6T04_00635</name>
    <name evidence="8" type="ORF">CJD00_00025</name>
    <name evidence="11" type="ORF">DSX26_00865</name>
    <name evidence="12" type="ORF">DYF97_02530</name>
    <name evidence="13" type="ORF">DYU70_01155</name>
    <name evidence="5" type="ORF">ES716_05900</name>
</gene>
<keyword evidence="2" id="KW-0547">Nucleotide-binding</keyword>
<dbReference type="EMBL" id="AACSIE010000001">
    <property type="protein sequence ID" value="EAL9203785.1"/>
    <property type="molecule type" value="Genomic_DNA"/>
</dbReference>
<accession>A0A0Q2IKJ8</accession>